<dbReference type="InterPro" id="IPR002925">
    <property type="entry name" value="Dienelactn_hydro"/>
</dbReference>
<reference evidence="2" key="1">
    <citation type="journal article" date="2022" name="New Phytol.">
        <title>Evolutionary transition to the ectomycorrhizal habit in the genomes of a hyperdiverse lineage of mushroom-forming fungi.</title>
        <authorList>
            <person name="Looney B."/>
            <person name="Miyauchi S."/>
            <person name="Morin E."/>
            <person name="Drula E."/>
            <person name="Courty P.E."/>
            <person name="Kohler A."/>
            <person name="Kuo A."/>
            <person name="LaButti K."/>
            <person name="Pangilinan J."/>
            <person name="Lipzen A."/>
            <person name="Riley R."/>
            <person name="Andreopoulos W."/>
            <person name="He G."/>
            <person name="Johnson J."/>
            <person name="Nolan M."/>
            <person name="Tritt A."/>
            <person name="Barry K.W."/>
            <person name="Grigoriev I.V."/>
            <person name="Nagy L.G."/>
            <person name="Hibbett D."/>
            <person name="Henrissat B."/>
            <person name="Matheny P.B."/>
            <person name="Labbe J."/>
            <person name="Martin F.M."/>
        </authorList>
    </citation>
    <scope>NUCLEOTIDE SEQUENCE</scope>
    <source>
        <strain evidence="2">BPL690</strain>
    </source>
</reference>
<accession>A0AAD4QP45</accession>
<protein>
    <submittedName>
        <fullName evidence="2">Alpha/beta-hydrolase</fullName>
    </submittedName>
</protein>
<evidence type="ECO:0000313" key="2">
    <source>
        <dbReference type="EMBL" id="KAI0305247.1"/>
    </source>
</evidence>
<comment type="caution">
    <text evidence="2">The sequence shown here is derived from an EMBL/GenBank/DDBJ whole genome shotgun (WGS) entry which is preliminary data.</text>
</comment>
<dbReference type="Pfam" id="PF01738">
    <property type="entry name" value="DLH"/>
    <property type="match status" value="1"/>
</dbReference>
<dbReference type="Gene3D" id="3.40.50.1820">
    <property type="entry name" value="alpha/beta hydrolase"/>
    <property type="match status" value="1"/>
</dbReference>
<evidence type="ECO:0000259" key="1">
    <source>
        <dbReference type="Pfam" id="PF01738"/>
    </source>
</evidence>
<feature type="domain" description="Dienelactone hydrolase" evidence="1">
    <location>
        <begin position="27"/>
        <end position="247"/>
    </location>
</feature>
<dbReference type="PANTHER" id="PTHR17630:SF44">
    <property type="entry name" value="PROTEIN AIM2"/>
    <property type="match status" value="1"/>
</dbReference>
<dbReference type="EMBL" id="WTXG01000006">
    <property type="protein sequence ID" value="KAI0305247.1"/>
    <property type="molecule type" value="Genomic_DNA"/>
</dbReference>
<gene>
    <name evidence="2" type="ORF">B0F90DRAFT_1175748</name>
</gene>
<dbReference type="Proteomes" id="UP001203297">
    <property type="component" value="Unassembled WGS sequence"/>
</dbReference>
<dbReference type="PANTHER" id="PTHR17630">
    <property type="entry name" value="DIENELACTONE HYDROLASE"/>
    <property type="match status" value="1"/>
</dbReference>
<proteinExistence type="predicted"/>
<dbReference type="SUPFAM" id="SSF53474">
    <property type="entry name" value="alpha/beta-Hydrolases"/>
    <property type="match status" value="1"/>
</dbReference>
<evidence type="ECO:0000313" key="3">
    <source>
        <dbReference type="Proteomes" id="UP001203297"/>
    </source>
</evidence>
<organism evidence="2 3">
    <name type="scientific">Multifurca ochricompacta</name>
    <dbReference type="NCBI Taxonomy" id="376703"/>
    <lineage>
        <taxon>Eukaryota</taxon>
        <taxon>Fungi</taxon>
        <taxon>Dikarya</taxon>
        <taxon>Basidiomycota</taxon>
        <taxon>Agaricomycotina</taxon>
        <taxon>Agaricomycetes</taxon>
        <taxon>Russulales</taxon>
        <taxon>Russulaceae</taxon>
        <taxon>Multifurca</taxon>
    </lineage>
</organism>
<name>A0AAD4QP45_9AGAM</name>
<sequence length="249" mass="27774">MSFCENCIRGVRHEGTAEGKYEEINGIKTYVATPQGDYPKDKAILYLTDVFGLELPNNPLLADDFARNGFKVYAPDLFEGDPVPPNALNPGSDFDLGKWLFPAHSPEHTIKRVRKVIEALKEKGITIYGATGYCYGARLTFDLAFENIITAAVISHPSLLEPKDFDAYYEKSKAPLLLNTCEFDPLFPNDLALKADAKFASYAPGFQRTYWPGCHHGFAVRGDHSIPEVKAGREGSFKASVEWLIKYLK</sequence>
<dbReference type="GO" id="GO:0016787">
    <property type="term" value="F:hydrolase activity"/>
    <property type="evidence" value="ECO:0007669"/>
    <property type="project" value="InterPro"/>
</dbReference>
<dbReference type="AlphaFoldDB" id="A0AAD4QP45"/>
<dbReference type="InterPro" id="IPR029058">
    <property type="entry name" value="AB_hydrolase_fold"/>
</dbReference>
<keyword evidence="3" id="KW-1185">Reference proteome</keyword>